<evidence type="ECO:0000259" key="4">
    <source>
        <dbReference type="Pfam" id="PF08401"/>
    </source>
</evidence>
<feature type="domain" description="N-terminal" evidence="4">
    <location>
        <begin position="10"/>
        <end position="100"/>
    </location>
</feature>
<feature type="domain" description="Polyvalent protein metallopeptidase" evidence="5">
    <location>
        <begin position="137"/>
        <end position="260"/>
    </location>
</feature>
<dbReference type="Gene3D" id="3.40.50.150">
    <property type="entry name" value="Vaccinia Virus protein VP39"/>
    <property type="match status" value="1"/>
</dbReference>
<dbReference type="InterPro" id="IPR029063">
    <property type="entry name" value="SAM-dependent_MTases_sf"/>
</dbReference>
<evidence type="ECO:0000259" key="3">
    <source>
        <dbReference type="Pfam" id="PF02384"/>
    </source>
</evidence>
<evidence type="ECO:0000259" key="5">
    <source>
        <dbReference type="Pfam" id="PF18818"/>
    </source>
</evidence>
<dbReference type="Pfam" id="PF06755">
    <property type="entry name" value="CbtA_toxin"/>
    <property type="match status" value="1"/>
</dbReference>
<dbReference type="Pfam" id="PF02384">
    <property type="entry name" value="N6_Mtase"/>
    <property type="match status" value="1"/>
</dbReference>
<dbReference type="SUPFAM" id="SSF53335">
    <property type="entry name" value="S-adenosyl-L-methionine-dependent methyltransferases"/>
    <property type="match status" value="1"/>
</dbReference>
<dbReference type="Pfam" id="PF08401">
    <property type="entry name" value="ArdcN"/>
    <property type="match status" value="1"/>
</dbReference>
<dbReference type="InterPro" id="IPR041459">
    <property type="entry name" value="MPTase-PolyVal"/>
</dbReference>
<evidence type="ECO:0000256" key="1">
    <source>
        <dbReference type="ARBA" id="ARBA00006594"/>
    </source>
</evidence>
<reference evidence="6 7" key="1">
    <citation type="submission" date="2019-01" db="EMBL/GenBank/DDBJ databases">
        <title>Draft genome assembly of Photorhabdus luminescens subsp. sonorensis Caborca.</title>
        <authorList>
            <person name="Duong D.A."/>
            <person name="Espinosa-Artiles P."/>
            <person name="Orozco R.A."/>
            <person name="Molnar I."/>
            <person name="Stock P."/>
        </authorList>
    </citation>
    <scope>NUCLEOTIDE SEQUENCE [LARGE SCALE GENOMIC DNA]</scope>
    <source>
        <strain evidence="6 7">Caborca</strain>
    </source>
</reference>
<feature type="compositionally biased region" description="Acidic residues" evidence="2">
    <location>
        <begin position="403"/>
        <end position="412"/>
    </location>
</feature>
<dbReference type="RefSeq" id="WP_139655728.1">
    <property type="nucleotide sequence ID" value="NZ_CAWOQH010000057.1"/>
</dbReference>
<gene>
    <name evidence="6" type="ORF">EP164_11205</name>
</gene>
<evidence type="ECO:0000256" key="2">
    <source>
        <dbReference type="SAM" id="MobiDB-lite"/>
    </source>
</evidence>
<dbReference type="GO" id="GO:0003697">
    <property type="term" value="F:single-stranded DNA binding"/>
    <property type="evidence" value="ECO:0007669"/>
    <property type="project" value="InterPro"/>
</dbReference>
<protein>
    <submittedName>
        <fullName evidence="6">DUF1738 domain-containing protein</fullName>
    </submittedName>
</protein>
<feature type="domain" description="DNA methylase adenine-specific" evidence="3">
    <location>
        <begin position="520"/>
        <end position="621"/>
    </location>
</feature>
<feature type="region of interest" description="Disordered" evidence="2">
    <location>
        <begin position="377"/>
        <end position="412"/>
    </location>
</feature>
<dbReference type="InterPro" id="IPR009610">
    <property type="entry name" value="CbtA_toxin"/>
</dbReference>
<dbReference type="InterPro" id="IPR003356">
    <property type="entry name" value="DNA_methylase_A-5"/>
</dbReference>
<dbReference type="GO" id="GO:0008170">
    <property type="term" value="F:N-methyltransferase activity"/>
    <property type="evidence" value="ECO:0007669"/>
    <property type="project" value="InterPro"/>
</dbReference>
<dbReference type="Proteomes" id="UP000307592">
    <property type="component" value="Unassembled WGS sequence"/>
</dbReference>
<dbReference type="InterPro" id="IPR013610">
    <property type="entry name" value="ArdC_N"/>
</dbReference>
<organism evidence="6 7">
    <name type="scientific">Photorhabdus luminescens subsp. sonorensis</name>
    <dbReference type="NCBI Taxonomy" id="1173677"/>
    <lineage>
        <taxon>Bacteria</taxon>
        <taxon>Pseudomonadati</taxon>
        <taxon>Pseudomonadota</taxon>
        <taxon>Gammaproteobacteria</taxon>
        <taxon>Enterobacterales</taxon>
        <taxon>Morganellaceae</taxon>
        <taxon>Photorhabdus</taxon>
    </lineage>
</organism>
<dbReference type="EMBL" id="SBIJ01000015">
    <property type="protein sequence ID" value="TNH43532.1"/>
    <property type="molecule type" value="Genomic_DNA"/>
</dbReference>
<evidence type="ECO:0000313" key="6">
    <source>
        <dbReference type="EMBL" id="TNH43532.1"/>
    </source>
</evidence>
<dbReference type="AlphaFoldDB" id="A0A5C4RHK7"/>
<evidence type="ECO:0000313" key="7">
    <source>
        <dbReference type="Proteomes" id="UP000307592"/>
    </source>
</evidence>
<comment type="similarity">
    <text evidence="1">Belongs to the N(4)/N(6)-methyltransferase family.</text>
</comment>
<sequence>MMTISYLPDDICRLITRRLTDSMESGWAPWQQPWQAASEYGLPQHALTGQPFSGINVLLLWQTMLQRQLISNRWLTGDDLRALGGCVVKGEKPTTIVRYRPSMSLMRVINLEQCEGLPAELQPGCPLPPRPAPGFAAVQQLVTASGIPVVHRSGIVPVYRSLHDRIELPGCQDYAESTQYWHDLLHQLVHASGHPSRLNRFGLTTRSEWDESREQWVTALGAAFLAALTGVRGNLVYPDNTILWEHALGSDPWWLFQAANDARRAMDYLQDRRQQLPSQVELWQQMATVLLSEHYGLPLNDTMLEYDEVVQRHIDEGITPLMAVSALARIYHWERRDQPEGRLFPEELGQASEALALFSSQPSCLNYSRIPATELADTCEPDRSSQSERLLLPPVASDRSREDEDNDPSDDNVVELPLAATYREPNPHKQAFIRLFNQIAPHENRWQVFCDFVHMAACSLYNALLQNDEFEADYMQRVKRYSREDAFRLSRLLSEVIMGLEYEAGDFLGAVFMALELGNDQVGQYFTPFPVSHMMARMKLAEGLARLGSGEHEYITVSDPDCGAGGMIIAMYQTMLEAGFNPQQQMLAFCVDIDPVAAMMTYIQLSLLGVPAVVTVGNSLTHVMSQKMVTPMYHLGFWQFKRQRQEAEDEIAMRKAS</sequence>
<dbReference type="Pfam" id="PF18818">
    <property type="entry name" value="MPTase-PolyVal"/>
    <property type="match status" value="1"/>
</dbReference>
<accession>A0A5C4RHK7</accession>
<comment type="caution">
    <text evidence="6">The sequence shown here is derived from an EMBL/GenBank/DDBJ whole genome shotgun (WGS) entry which is preliminary data.</text>
</comment>
<proteinExistence type="inferred from homology"/>
<name>A0A5C4RHK7_PHOLU</name>